<dbReference type="Gene3D" id="3.40.190.10">
    <property type="entry name" value="Periplasmic binding protein-like II"/>
    <property type="match status" value="1"/>
</dbReference>
<sequence length="263" mass="29005">MSGRYAELTMYVAPAPVEAANQQWLKRIMALLEQTRERPQDLAPLALFRAPNLLLAQTCGYPLVTQLRGQVQLIGRPHYDLPDSTAGMHCSLIICRTTDKREALADFKGSRGVVNDEHSNSGMNLFRHRLAPLQEGGRFFSSLGMSGAHRHSLQWVKAERADLAAIDSVTFAYLARYAPEEIAGLRVVARTAPSPTLPYITAHTSSHAEVERIRAAMNTALKQMPEVSSCLGLNEVLPARAVDYQILLDYESEAAKQGFATLC</sequence>
<evidence type="ECO:0000313" key="1">
    <source>
        <dbReference type="EMBL" id="TWR87224.1"/>
    </source>
</evidence>
<dbReference type="AlphaFoldDB" id="A0A5C5PV32"/>
<dbReference type="Pfam" id="PF12974">
    <property type="entry name" value="Phosphonate-bd"/>
    <property type="match status" value="1"/>
</dbReference>
<evidence type="ECO:0000313" key="2">
    <source>
        <dbReference type="Proteomes" id="UP000317901"/>
    </source>
</evidence>
<protein>
    <submittedName>
        <fullName evidence="1">Phosphate ABC transporter substrate-binding protein</fullName>
    </submittedName>
</protein>
<gene>
    <name evidence="1" type="ORF">FJD37_17085</name>
</gene>
<proteinExistence type="predicted"/>
<dbReference type="RefSeq" id="WP_146426745.1">
    <property type="nucleotide sequence ID" value="NZ_CP142033.1"/>
</dbReference>
<dbReference type="Proteomes" id="UP000317901">
    <property type="component" value="Unassembled WGS sequence"/>
</dbReference>
<name>A0A5C5PV32_9PSED</name>
<dbReference type="PANTHER" id="PTHR35841">
    <property type="entry name" value="PHOSPHONATES-BINDING PERIPLASMIC PROTEIN"/>
    <property type="match status" value="1"/>
</dbReference>
<dbReference type="EMBL" id="VFIP01000036">
    <property type="protein sequence ID" value="TWR87224.1"/>
    <property type="molecule type" value="Genomic_DNA"/>
</dbReference>
<accession>A0A5C5PV32</accession>
<dbReference type="OrthoDB" id="5599602at2"/>
<comment type="caution">
    <text evidence="1">The sequence shown here is derived from an EMBL/GenBank/DDBJ whole genome shotgun (WGS) entry which is preliminary data.</text>
</comment>
<reference evidence="1 2" key="1">
    <citation type="submission" date="2019-06" db="EMBL/GenBank/DDBJ databases">
        <title>Pseudomonas bimorpha sp. nov. isolated from bovine raw milk and skim milk concentrate.</title>
        <authorList>
            <person name="Hofmann K."/>
            <person name="Huptas C."/>
            <person name="Doll E."/>
            <person name="Scherer S."/>
            <person name="Wenning M."/>
        </authorList>
    </citation>
    <scope>NUCLEOTIDE SEQUENCE [LARGE SCALE GENOMIC DNA]</scope>
    <source>
        <strain evidence="1 2">DSM 108990</strain>
    </source>
</reference>
<organism evidence="1 2">
    <name type="scientific">Pseudomonas saxonica</name>
    <dbReference type="NCBI Taxonomy" id="2600598"/>
    <lineage>
        <taxon>Bacteria</taxon>
        <taxon>Pseudomonadati</taxon>
        <taxon>Pseudomonadota</taxon>
        <taxon>Gammaproteobacteria</taxon>
        <taxon>Pseudomonadales</taxon>
        <taxon>Pseudomonadaceae</taxon>
        <taxon>Pseudomonas</taxon>
    </lineage>
</organism>
<dbReference type="PANTHER" id="PTHR35841:SF1">
    <property type="entry name" value="PHOSPHONATES-BINDING PERIPLASMIC PROTEIN"/>
    <property type="match status" value="1"/>
</dbReference>
<dbReference type="SUPFAM" id="SSF53850">
    <property type="entry name" value="Periplasmic binding protein-like II"/>
    <property type="match status" value="1"/>
</dbReference>